<dbReference type="AlphaFoldDB" id="A0A6G1J8D7"/>
<proteinExistence type="predicted"/>
<dbReference type="EMBL" id="MU005577">
    <property type="protein sequence ID" value="KAF2686389.1"/>
    <property type="molecule type" value="Genomic_DNA"/>
</dbReference>
<evidence type="ECO:0000313" key="1">
    <source>
        <dbReference type="EMBL" id="KAF2686389.1"/>
    </source>
</evidence>
<protein>
    <recommendedName>
        <fullName evidence="3">F-box domain-containing protein</fullName>
    </recommendedName>
</protein>
<accession>A0A6G1J8D7</accession>
<organism evidence="1 2">
    <name type="scientific">Lentithecium fluviatile CBS 122367</name>
    <dbReference type="NCBI Taxonomy" id="1168545"/>
    <lineage>
        <taxon>Eukaryota</taxon>
        <taxon>Fungi</taxon>
        <taxon>Dikarya</taxon>
        <taxon>Ascomycota</taxon>
        <taxon>Pezizomycotina</taxon>
        <taxon>Dothideomycetes</taxon>
        <taxon>Pleosporomycetidae</taxon>
        <taxon>Pleosporales</taxon>
        <taxon>Massarineae</taxon>
        <taxon>Lentitheciaceae</taxon>
        <taxon>Lentithecium</taxon>
    </lineage>
</organism>
<gene>
    <name evidence="1" type="ORF">K458DRAFT_298334</name>
</gene>
<dbReference type="OrthoDB" id="3939900at2759"/>
<sequence length="162" mass="17974">MATLLDLPIELLLEIQDYLPPDAILSLKLTHPLLNIALPILPKLRDRKLTNCARFAIERYRAQPHESPDHLRCVLCKNIYPTKIFASSSSPACIPLSFVNGAPRPEIVELPPLYCAWHVSRLARVVQTEECVCMMAASKVGENAIATATVAGTERYGRIRGT</sequence>
<dbReference type="Proteomes" id="UP000799291">
    <property type="component" value="Unassembled WGS sequence"/>
</dbReference>
<reference evidence="1" key="1">
    <citation type="journal article" date="2020" name="Stud. Mycol.">
        <title>101 Dothideomycetes genomes: a test case for predicting lifestyles and emergence of pathogens.</title>
        <authorList>
            <person name="Haridas S."/>
            <person name="Albert R."/>
            <person name="Binder M."/>
            <person name="Bloem J."/>
            <person name="Labutti K."/>
            <person name="Salamov A."/>
            <person name="Andreopoulos B."/>
            <person name="Baker S."/>
            <person name="Barry K."/>
            <person name="Bills G."/>
            <person name="Bluhm B."/>
            <person name="Cannon C."/>
            <person name="Castanera R."/>
            <person name="Culley D."/>
            <person name="Daum C."/>
            <person name="Ezra D."/>
            <person name="Gonzalez J."/>
            <person name="Henrissat B."/>
            <person name="Kuo A."/>
            <person name="Liang C."/>
            <person name="Lipzen A."/>
            <person name="Lutzoni F."/>
            <person name="Magnuson J."/>
            <person name="Mondo S."/>
            <person name="Nolan M."/>
            <person name="Ohm R."/>
            <person name="Pangilinan J."/>
            <person name="Park H.-J."/>
            <person name="Ramirez L."/>
            <person name="Alfaro M."/>
            <person name="Sun H."/>
            <person name="Tritt A."/>
            <person name="Yoshinaga Y."/>
            <person name="Zwiers L.-H."/>
            <person name="Turgeon B."/>
            <person name="Goodwin S."/>
            <person name="Spatafora J."/>
            <person name="Crous P."/>
            <person name="Grigoriev I."/>
        </authorList>
    </citation>
    <scope>NUCLEOTIDE SEQUENCE</scope>
    <source>
        <strain evidence="1">CBS 122367</strain>
    </source>
</reference>
<evidence type="ECO:0008006" key="3">
    <source>
        <dbReference type="Google" id="ProtNLM"/>
    </source>
</evidence>
<evidence type="ECO:0000313" key="2">
    <source>
        <dbReference type="Proteomes" id="UP000799291"/>
    </source>
</evidence>
<keyword evidence="2" id="KW-1185">Reference proteome</keyword>
<name>A0A6G1J8D7_9PLEO</name>